<keyword evidence="1 5" id="KW-0328">Glycosyltransferase</keyword>
<dbReference type="PANTHER" id="PTHR12526">
    <property type="entry name" value="GLYCOSYLTRANSFERASE"/>
    <property type="match status" value="1"/>
</dbReference>
<gene>
    <name evidence="5" type="primary">cps2I</name>
    <name evidence="5" type="ordered locus">SACE_3177</name>
</gene>
<protein>
    <submittedName>
        <fullName evidence="5">Glycosyl transferase, group 1 family protein,putative</fullName>
        <ecNumber evidence="5">2.4.1.-</ecNumber>
    </submittedName>
</protein>
<keyword evidence="6" id="KW-1185">Reference proteome</keyword>
<feature type="domain" description="Glycosyl transferase family 1" evidence="3">
    <location>
        <begin position="184"/>
        <end position="347"/>
    </location>
</feature>
<dbReference type="Pfam" id="PF00534">
    <property type="entry name" value="Glycos_transf_1"/>
    <property type="match status" value="1"/>
</dbReference>
<dbReference type="EC" id="2.4.1.-" evidence="5"/>
<dbReference type="InterPro" id="IPR001296">
    <property type="entry name" value="Glyco_trans_1"/>
</dbReference>
<dbReference type="Proteomes" id="UP000006728">
    <property type="component" value="Chromosome"/>
</dbReference>
<dbReference type="Pfam" id="PF13439">
    <property type="entry name" value="Glyco_transf_4"/>
    <property type="match status" value="1"/>
</dbReference>
<evidence type="ECO:0000259" key="4">
    <source>
        <dbReference type="Pfam" id="PF13439"/>
    </source>
</evidence>
<dbReference type="InterPro" id="IPR028098">
    <property type="entry name" value="Glyco_trans_4-like_N"/>
</dbReference>
<evidence type="ECO:0000313" key="6">
    <source>
        <dbReference type="Proteomes" id="UP000006728"/>
    </source>
</evidence>
<evidence type="ECO:0000259" key="3">
    <source>
        <dbReference type="Pfam" id="PF00534"/>
    </source>
</evidence>
<accession>A4FEH8</accession>
<evidence type="ECO:0000256" key="1">
    <source>
        <dbReference type="ARBA" id="ARBA00022676"/>
    </source>
</evidence>
<dbReference type="EMBL" id="AM420293">
    <property type="protein sequence ID" value="CAM02453.1"/>
    <property type="molecule type" value="Genomic_DNA"/>
</dbReference>
<proteinExistence type="predicted"/>
<dbReference type="GO" id="GO:0016757">
    <property type="term" value="F:glycosyltransferase activity"/>
    <property type="evidence" value="ECO:0007669"/>
    <property type="project" value="UniProtKB-KW"/>
</dbReference>
<dbReference type="PANTHER" id="PTHR12526:SF510">
    <property type="entry name" value="D-INOSITOL 3-PHOSPHATE GLYCOSYLTRANSFERASE"/>
    <property type="match status" value="1"/>
</dbReference>
<dbReference type="STRING" id="405948.SACE_3177"/>
<evidence type="ECO:0000256" key="2">
    <source>
        <dbReference type="ARBA" id="ARBA00022679"/>
    </source>
</evidence>
<name>A4FEH8_SACEN</name>
<dbReference type="OrthoDB" id="8878585at2"/>
<dbReference type="SUPFAM" id="SSF53756">
    <property type="entry name" value="UDP-Glycosyltransferase/glycogen phosphorylase"/>
    <property type="match status" value="1"/>
</dbReference>
<dbReference type="HOGENOM" id="CLU_009583_0_4_11"/>
<dbReference type="eggNOG" id="COG0438">
    <property type="taxonomic scope" value="Bacteria"/>
</dbReference>
<dbReference type="KEGG" id="sen:SACE_3177"/>
<keyword evidence="2 5" id="KW-0808">Transferase</keyword>
<dbReference type="CAZy" id="GT4">
    <property type="family name" value="Glycosyltransferase Family 4"/>
</dbReference>
<sequence length="369" mass="39874">MAHPSAELYGSDRVFLESVIALAESGWRVVVALPGDGPLAEAIREQGAEVVYCPTPVLRKSALRPSGFIRLLGDFARSVVPTVRLLRSTRADVVYVNTVTVPTWLLLARLTRHAVIAHVHEAEEAAAPAVRAALCAPLLAATTVVVNSEATAAATTRPLPRLRRRIRLVYNGVPGPEGEQGAPRAPHDPVRLVLVGRLSPRKGTDVAVRAVARLRARGRAVALDLVGSVFTGYEWYQRELQDLVREHDLGDVVGFHGFQTDVWDALREADIALVPSRFEPFGNTSVEAQLAGTPVIVTDAQGLPETVAHGEFGAVVPAGDPDALAAAISGALDDWEKTVRTAEQAREHARERFAPQRYRREIAEIAARP</sequence>
<organism evidence="5 6">
    <name type="scientific">Saccharopolyspora erythraea (strain ATCC 11635 / DSM 40517 / JCM 4748 / NBRC 13426 / NCIMB 8594 / NRRL 2338)</name>
    <dbReference type="NCBI Taxonomy" id="405948"/>
    <lineage>
        <taxon>Bacteria</taxon>
        <taxon>Bacillati</taxon>
        <taxon>Actinomycetota</taxon>
        <taxon>Actinomycetes</taxon>
        <taxon>Pseudonocardiales</taxon>
        <taxon>Pseudonocardiaceae</taxon>
        <taxon>Saccharopolyspora</taxon>
    </lineage>
</organism>
<feature type="domain" description="Glycosyltransferase subfamily 4-like N-terminal" evidence="4">
    <location>
        <begin position="10"/>
        <end position="173"/>
    </location>
</feature>
<dbReference type="Gene3D" id="3.40.50.2000">
    <property type="entry name" value="Glycogen Phosphorylase B"/>
    <property type="match status" value="2"/>
</dbReference>
<evidence type="ECO:0000313" key="5">
    <source>
        <dbReference type="EMBL" id="CAM02453.1"/>
    </source>
</evidence>
<dbReference type="CDD" id="cd03801">
    <property type="entry name" value="GT4_PimA-like"/>
    <property type="match status" value="1"/>
</dbReference>
<reference evidence="5 6" key="1">
    <citation type="journal article" date="2007" name="Nat. Biotechnol.">
        <title>Complete genome sequence of the erythromycin-producing bacterium Saccharopolyspora erythraea NRRL23338.</title>
        <authorList>
            <person name="Oliynyk M."/>
            <person name="Samborskyy M."/>
            <person name="Lester J.B."/>
            <person name="Mironenko T."/>
            <person name="Scott N."/>
            <person name="Dickens S."/>
            <person name="Haydock S.F."/>
            <person name="Leadlay P.F."/>
        </authorList>
    </citation>
    <scope>NUCLEOTIDE SEQUENCE [LARGE SCALE GENOMIC DNA]</scope>
    <source>
        <strain evidence="6">ATCC 11635 / DSM 40517 / JCM 4748 / NBRC 13426 / NCIMB 8594 / NRRL 2338</strain>
    </source>
</reference>
<dbReference type="AlphaFoldDB" id="A4FEH8"/>